<reference evidence="3" key="1">
    <citation type="journal article" date="2017" name="Nat. Microbiol.">
        <title>Global analysis of biosynthetic gene clusters reveals vast potential of secondary metabolite production in Penicillium species.</title>
        <authorList>
            <person name="Nielsen J.C."/>
            <person name="Grijseels S."/>
            <person name="Prigent S."/>
            <person name="Ji B."/>
            <person name="Dainat J."/>
            <person name="Nielsen K.F."/>
            <person name="Frisvad J.C."/>
            <person name="Workman M."/>
            <person name="Nielsen J."/>
        </authorList>
    </citation>
    <scope>NUCLEOTIDE SEQUENCE [LARGE SCALE GENOMIC DNA]</scope>
    <source>
        <strain evidence="3">IBT 31811</strain>
    </source>
</reference>
<evidence type="ECO:0000256" key="1">
    <source>
        <dbReference type="SAM" id="MobiDB-lite"/>
    </source>
</evidence>
<proteinExistence type="predicted"/>
<feature type="region of interest" description="Disordered" evidence="1">
    <location>
        <begin position="408"/>
        <end position="436"/>
    </location>
</feature>
<feature type="region of interest" description="Disordered" evidence="1">
    <location>
        <begin position="808"/>
        <end position="904"/>
    </location>
</feature>
<organism evidence="2 3">
    <name type="scientific">Penicillium antarcticum</name>
    <dbReference type="NCBI Taxonomy" id="416450"/>
    <lineage>
        <taxon>Eukaryota</taxon>
        <taxon>Fungi</taxon>
        <taxon>Dikarya</taxon>
        <taxon>Ascomycota</taxon>
        <taxon>Pezizomycotina</taxon>
        <taxon>Eurotiomycetes</taxon>
        <taxon>Eurotiomycetidae</taxon>
        <taxon>Eurotiales</taxon>
        <taxon>Aspergillaceae</taxon>
        <taxon>Penicillium</taxon>
    </lineage>
</organism>
<protein>
    <recommendedName>
        <fullName evidence="4">Protein kinase domain-containing protein</fullName>
    </recommendedName>
</protein>
<feature type="compositionally biased region" description="Basic and acidic residues" evidence="1">
    <location>
        <begin position="75"/>
        <end position="85"/>
    </location>
</feature>
<dbReference type="Proteomes" id="UP000191672">
    <property type="component" value="Unassembled WGS sequence"/>
</dbReference>
<name>A0A1V6PGU9_9EURO</name>
<feature type="compositionally biased region" description="Basic and acidic residues" evidence="1">
    <location>
        <begin position="881"/>
        <end position="902"/>
    </location>
</feature>
<feature type="compositionally biased region" description="Polar residues" evidence="1">
    <location>
        <begin position="838"/>
        <end position="851"/>
    </location>
</feature>
<feature type="compositionally biased region" description="Basic residues" evidence="1">
    <location>
        <begin position="65"/>
        <end position="74"/>
    </location>
</feature>
<comment type="caution">
    <text evidence="2">The sequence shown here is derived from an EMBL/GenBank/DDBJ whole genome shotgun (WGS) entry which is preliminary data.</text>
</comment>
<feature type="compositionally biased region" description="Basic residues" evidence="1">
    <location>
        <begin position="869"/>
        <end position="880"/>
    </location>
</feature>
<gene>
    <name evidence="2" type="ORF">PENANT_c133G06716</name>
</gene>
<evidence type="ECO:0008006" key="4">
    <source>
        <dbReference type="Google" id="ProtNLM"/>
    </source>
</evidence>
<accession>A0A1V6PGU9</accession>
<dbReference type="AlphaFoldDB" id="A0A1V6PGU9"/>
<dbReference type="SUPFAM" id="SSF56112">
    <property type="entry name" value="Protein kinase-like (PK-like)"/>
    <property type="match status" value="1"/>
</dbReference>
<evidence type="ECO:0000313" key="3">
    <source>
        <dbReference type="Proteomes" id="UP000191672"/>
    </source>
</evidence>
<feature type="compositionally biased region" description="Polar residues" evidence="1">
    <location>
        <begin position="1"/>
        <end position="10"/>
    </location>
</feature>
<dbReference type="EMBL" id="MDYN01000133">
    <property type="protein sequence ID" value="OQD76248.1"/>
    <property type="molecule type" value="Genomic_DNA"/>
</dbReference>
<dbReference type="InterPro" id="IPR011009">
    <property type="entry name" value="Kinase-like_dom_sf"/>
</dbReference>
<feature type="region of interest" description="Disordered" evidence="1">
    <location>
        <begin position="598"/>
        <end position="632"/>
    </location>
</feature>
<sequence length="1142" mass="130345">MSLSNSTSLAFRTLVGIKAPPPPPTPRGSPKSDAAANELRGSYRFLSTSDKRDRADYTGLDGRSTKRKRKRKDRAKGDDTAKDVVQKNNNDAAIRESDKTVPRPATIEEQAAAPPSLQLESVSELADASRIETGSNTVPDSIMENILINCVRLNDPLGRYGNRSKQTAVTIRVEDIQSSVDGIVRLQYSDAVRAIKQDNAFSTSKSIQTRCNETVYWDIIKKGADLLDPKSLPIPKGPLDEFTMAEKIATEGFMREAGYGLSLANQRQCRLFWKRLWEMRRTGVEKILLYRTKEFDRFCKSYPSEAEMPLSERVRRWEDKYGMQIKQLESRVIQESMGDFAGRLCLTQPHVAERLNIPMAAWNNAGNPWFSYQEAIAFRFSGPHEPSTAQLAMEETIAELRRQLEEERQAREEERQAREEAERREEEERRAREEAERRLQPNTLFRLLDRCHDSLSQAIRIETDATLTTQGDATDPVNRLYPKRIIPWLDFPQLQEQVWRKFDRTAAFTSRPLFPSDTQIDYVVTNIQNRPIYSEASLRNFERDTVDNFVELIIKALRDDEVFRRELGIQGQVTFYDRANPSETSLKDSLEQMNLQDVRTPQRLANTRPGRGRGRGRGAAQGKKRDGTARRRNRRADQFCVHLVADERQLPVYAVEFKAPHKVTVPELVAGLHQIDLARDVIDQEGDTFEFYATCLVAAVVTQIFSYMIDSGVQYGYICTGEAFVFLHIPKDDPTVAQYFLCIPNQDVQADDEWRLHRTAIGQVLAFTLQALAAEAPSQEWHDTARDELKTWKVEYLDVLRKIPETLRKDPPASNYRPSHWKLEPKTHNTRSRARCQPNMSTPKHSSTEGSGSDAESHSPSIAAAARSRSSRGRGNKHKSTKESESTGAGRDNKQTSRKDGQSTRPYCTISCIRGIVSRGPLDKECPNWKLHGGQRHSMGPQEFTRQLHRQLVRNRNHGFEQLHVCGRTGYLIKATLLLHGYTVIIKATTMEKQHLLQAEVDNYRYLRSLQGHQIPVCLGAFTPRVAYWYHGKLMAQMILLSWSGTRLQHIINDENFGFFQQERDKALTVLQSHGVVHGDSEWRNMLWDDLGSRLIVIDLEDMKWLKRPRTLAPTSGNARHGHRAKAHGQNSFEAIHVLGFR</sequence>
<keyword evidence="3" id="KW-1185">Reference proteome</keyword>
<evidence type="ECO:0000313" key="2">
    <source>
        <dbReference type="EMBL" id="OQD76248.1"/>
    </source>
</evidence>
<feature type="region of interest" description="Disordered" evidence="1">
    <location>
        <begin position="1"/>
        <end position="136"/>
    </location>
</feature>